<organism evidence="7 8">
    <name type="scientific">Ancylostoma caninum</name>
    <name type="common">Dog hookworm</name>
    <dbReference type="NCBI Taxonomy" id="29170"/>
    <lineage>
        <taxon>Eukaryota</taxon>
        <taxon>Metazoa</taxon>
        <taxon>Ecdysozoa</taxon>
        <taxon>Nematoda</taxon>
        <taxon>Chromadorea</taxon>
        <taxon>Rhabditida</taxon>
        <taxon>Rhabditina</taxon>
        <taxon>Rhabditomorpha</taxon>
        <taxon>Strongyloidea</taxon>
        <taxon>Ancylostomatidae</taxon>
        <taxon>Ancylostomatinae</taxon>
        <taxon>Ancylostoma</taxon>
    </lineage>
</organism>
<evidence type="ECO:0000259" key="6">
    <source>
        <dbReference type="PROSITE" id="PS50262"/>
    </source>
</evidence>
<feature type="transmembrane region" description="Helical" evidence="5">
    <location>
        <begin position="208"/>
        <end position="234"/>
    </location>
</feature>
<keyword evidence="8" id="KW-1185">Reference proteome</keyword>
<gene>
    <name evidence="7" type="ORF">ANCCAN_20222</name>
</gene>
<feature type="transmembrane region" description="Helical" evidence="5">
    <location>
        <begin position="85"/>
        <end position="102"/>
    </location>
</feature>
<dbReference type="PANTHER" id="PTHR24224">
    <property type="entry name" value="CARDIOACCELERATORY PEPTIDE RECEPTOR-RELATED"/>
    <property type="match status" value="1"/>
</dbReference>
<accession>A0A368FP76</accession>
<evidence type="ECO:0000256" key="5">
    <source>
        <dbReference type="SAM" id="Phobius"/>
    </source>
</evidence>
<dbReference type="Pfam" id="PF10323">
    <property type="entry name" value="7TM_GPCR_Srv"/>
    <property type="match status" value="1"/>
</dbReference>
<keyword evidence="3 5" id="KW-1133">Transmembrane helix</keyword>
<evidence type="ECO:0000313" key="8">
    <source>
        <dbReference type="Proteomes" id="UP000252519"/>
    </source>
</evidence>
<evidence type="ECO:0000256" key="2">
    <source>
        <dbReference type="ARBA" id="ARBA00022692"/>
    </source>
</evidence>
<protein>
    <recommendedName>
        <fullName evidence="6">G-protein coupled receptors family 1 profile domain-containing protein</fullName>
    </recommendedName>
</protein>
<dbReference type="PANTHER" id="PTHR24224:SF17">
    <property type="entry name" value="G-PROTEIN COUPLED RECEPTORS FAMILY 1 PROFILE DOMAIN-CONTAINING PROTEIN"/>
    <property type="match status" value="1"/>
</dbReference>
<reference evidence="7 8" key="1">
    <citation type="submission" date="2014-10" db="EMBL/GenBank/DDBJ databases">
        <title>Draft genome of the hookworm Ancylostoma caninum.</title>
        <authorList>
            <person name="Mitreva M."/>
        </authorList>
    </citation>
    <scope>NUCLEOTIDE SEQUENCE [LARGE SCALE GENOMIC DNA]</scope>
    <source>
        <strain evidence="7 8">Baltimore</strain>
    </source>
</reference>
<dbReference type="Proteomes" id="UP000252519">
    <property type="component" value="Unassembled WGS sequence"/>
</dbReference>
<proteinExistence type="predicted"/>
<dbReference type="InterPro" id="IPR019426">
    <property type="entry name" value="7TM_GPCR_serpentine_rcpt_Srv"/>
</dbReference>
<dbReference type="SUPFAM" id="SSF81321">
    <property type="entry name" value="Family A G protein-coupled receptor-like"/>
    <property type="match status" value="1"/>
</dbReference>
<evidence type="ECO:0000256" key="1">
    <source>
        <dbReference type="ARBA" id="ARBA00004370"/>
    </source>
</evidence>
<evidence type="ECO:0000313" key="7">
    <source>
        <dbReference type="EMBL" id="RCN33933.1"/>
    </source>
</evidence>
<comment type="subcellular location">
    <subcellularLocation>
        <location evidence="1">Membrane</location>
    </subcellularLocation>
</comment>
<sequence length="306" mass="35505">MESVDISTAYLDICPALCFYHNNHCQRVEEYRTTEDFEFTCHISGVSHLFFAKQFVNVSTATVILIIQCSYIVNLEQRMWRIKGVLKGIADVAVVVNYTLFITLRTTGLFSDVFWNLQDYYIATWCFAQYYFTVVLRALGILLITVHRYITICKDGSPIEHWANSEHRWILIAIHWIFPTLYILPFLCRDAVPFDNPTDLDPAPKQKLISLANLLAVAFVVPSFTTCIMCYSAILRFLYKHRVDLNGSLRRERLVCMQMMGIFVAFALLMIYHILQFNFSLQSNVSRISFDNPCNSFQQLLETSNF</sequence>
<dbReference type="EMBL" id="JOJR01000847">
    <property type="protein sequence ID" value="RCN33933.1"/>
    <property type="molecule type" value="Genomic_DNA"/>
</dbReference>
<feature type="transmembrane region" description="Helical" evidence="5">
    <location>
        <begin position="55"/>
        <end position="73"/>
    </location>
</feature>
<dbReference type="GO" id="GO:0016020">
    <property type="term" value="C:membrane"/>
    <property type="evidence" value="ECO:0007669"/>
    <property type="project" value="UniProtKB-SubCell"/>
</dbReference>
<comment type="caution">
    <text evidence="7">The sequence shown here is derived from an EMBL/GenBank/DDBJ whole genome shotgun (WGS) entry which is preliminary data.</text>
</comment>
<feature type="domain" description="G-protein coupled receptors family 1 profile" evidence="6">
    <location>
        <begin position="59"/>
        <end position="268"/>
    </location>
</feature>
<evidence type="ECO:0000256" key="3">
    <source>
        <dbReference type="ARBA" id="ARBA00022989"/>
    </source>
</evidence>
<dbReference type="AlphaFoldDB" id="A0A368FP76"/>
<dbReference type="OrthoDB" id="5868253at2759"/>
<feature type="transmembrane region" description="Helical" evidence="5">
    <location>
        <begin position="122"/>
        <end position="146"/>
    </location>
</feature>
<dbReference type="CDD" id="cd00637">
    <property type="entry name" value="7tm_classA_rhodopsin-like"/>
    <property type="match status" value="1"/>
</dbReference>
<keyword evidence="2 5" id="KW-0812">Transmembrane</keyword>
<keyword evidence="4 5" id="KW-0472">Membrane</keyword>
<dbReference type="InterPro" id="IPR017452">
    <property type="entry name" value="GPCR_Rhodpsn_7TM"/>
</dbReference>
<feature type="transmembrane region" description="Helical" evidence="5">
    <location>
        <begin position="167"/>
        <end position="188"/>
    </location>
</feature>
<dbReference type="InterPro" id="IPR052665">
    <property type="entry name" value="Neuropeptide-GPCR"/>
</dbReference>
<feature type="transmembrane region" description="Helical" evidence="5">
    <location>
        <begin position="254"/>
        <end position="275"/>
    </location>
</feature>
<dbReference type="PROSITE" id="PS50262">
    <property type="entry name" value="G_PROTEIN_RECEP_F1_2"/>
    <property type="match status" value="1"/>
</dbReference>
<dbReference type="Gene3D" id="1.20.1070.10">
    <property type="entry name" value="Rhodopsin 7-helix transmembrane proteins"/>
    <property type="match status" value="1"/>
</dbReference>
<evidence type="ECO:0000256" key="4">
    <source>
        <dbReference type="ARBA" id="ARBA00023136"/>
    </source>
</evidence>
<name>A0A368FP76_ANCCA</name>